<dbReference type="InterPro" id="IPR022792">
    <property type="entry name" value="T2SS_protein-GspN"/>
</dbReference>
<evidence type="ECO:0000256" key="8">
    <source>
        <dbReference type="ARBA" id="ARBA00022927"/>
    </source>
</evidence>
<keyword evidence="6" id="KW-0997">Cell inner membrane</keyword>
<feature type="signal peptide" evidence="11">
    <location>
        <begin position="1"/>
        <end position="29"/>
    </location>
</feature>
<dbReference type="GO" id="GO:0005886">
    <property type="term" value="C:plasma membrane"/>
    <property type="evidence" value="ECO:0007669"/>
    <property type="project" value="UniProtKB-SubCell"/>
</dbReference>
<evidence type="ECO:0000256" key="9">
    <source>
        <dbReference type="ARBA" id="ARBA00023136"/>
    </source>
</evidence>
<keyword evidence="8" id="KW-0653">Protein transport</keyword>
<dbReference type="Proteomes" id="UP001223336">
    <property type="component" value="Unassembled WGS sequence"/>
</dbReference>
<dbReference type="EMBL" id="CP133217">
    <property type="protein sequence ID" value="WML87284.1"/>
    <property type="molecule type" value="Genomic_DNA"/>
</dbReference>
<gene>
    <name evidence="12" type="ORF">RCC75_11330</name>
    <name evidence="13" type="ORF">RCG00_02740</name>
</gene>
<evidence type="ECO:0000256" key="3">
    <source>
        <dbReference type="ARBA" id="ARBA00021563"/>
    </source>
</evidence>
<dbReference type="AlphaFoldDB" id="A0AA51MP36"/>
<comment type="subcellular location">
    <subcellularLocation>
        <location evidence="1">Cell inner membrane</location>
    </subcellularLocation>
</comment>
<proteinExistence type="inferred from homology"/>
<evidence type="ECO:0000256" key="1">
    <source>
        <dbReference type="ARBA" id="ARBA00004533"/>
    </source>
</evidence>
<sequence>MKTRTLILAGTLSFLLTSLTQLPAKLVLAQLPADLPVQLQGIYGTLWAGGASSLSAQGIQLNNLQWELQTRALLKGQLAADLRGSLAQGGDLDGLCSINLAGTLNCAPLNVSNLPAQVVSPYLQNLMIPPLSGTFHANLNSVAWDQQTLPQLSGHGEWREAGVQMLPQRYGNYTAIISSGENDAQQISLASAPDAAFGLNGTITLEANGQYQTQLDIKPGNSIDEGTKQFLTSFIVPPQADGTYQIREQGQLPNF</sequence>
<dbReference type="PROSITE" id="PS01142">
    <property type="entry name" value="T2SP_N"/>
    <property type="match status" value="1"/>
</dbReference>
<keyword evidence="5" id="KW-1003">Cell membrane</keyword>
<dbReference type="GO" id="GO:0015628">
    <property type="term" value="P:protein secretion by the type II secretion system"/>
    <property type="evidence" value="ECO:0007669"/>
    <property type="project" value="InterPro"/>
</dbReference>
<feature type="chain" id="PRO_5041468361" description="Type II secretion system protein N" evidence="11">
    <location>
        <begin position="30"/>
        <end position="255"/>
    </location>
</feature>
<evidence type="ECO:0000256" key="6">
    <source>
        <dbReference type="ARBA" id="ARBA00022519"/>
    </source>
</evidence>
<dbReference type="EMBL" id="JAVFKN010000014">
    <property type="protein sequence ID" value="MDQ5769125.1"/>
    <property type="molecule type" value="Genomic_DNA"/>
</dbReference>
<evidence type="ECO:0000313" key="13">
    <source>
        <dbReference type="EMBL" id="WML87284.1"/>
    </source>
</evidence>
<keyword evidence="4" id="KW-0813">Transport</keyword>
<dbReference type="Proteomes" id="UP001229862">
    <property type="component" value="Chromosome"/>
</dbReference>
<evidence type="ECO:0000256" key="4">
    <source>
        <dbReference type="ARBA" id="ARBA00022448"/>
    </source>
</evidence>
<keyword evidence="11" id="KW-0732">Signal</keyword>
<keyword evidence="14" id="KW-1185">Reference proteome</keyword>
<dbReference type="Pfam" id="PF01203">
    <property type="entry name" value="T2SSN"/>
    <property type="match status" value="1"/>
</dbReference>
<dbReference type="GO" id="GO:0015627">
    <property type="term" value="C:type II protein secretion system complex"/>
    <property type="evidence" value="ECO:0007669"/>
    <property type="project" value="InterPro"/>
</dbReference>
<evidence type="ECO:0000256" key="11">
    <source>
        <dbReference type="SAM" id="SignalP"/>
    </source>
</evidence>
<evidence type="ECO:0000256" key="10">
    <source>
        <dbReference type="ARBA" id="ARBA00030772"/>
    </source>
</evidence>
<evidence type="ECO:0000256" key="7">
    <source>
        <dbReference type="ARBA" id="ARBA00022692"/>
    </source>
</evidence>
<accession>A0AA51MP36</accession>
<evidence type="ECO:0000313" key="14">
    <source>
        <dbReference type="Proteomes" id="UP001223336"/>
    </source>
</evidence>
<reference evidence="13 14" key="1">
    <citation type="submission" date="2023-08" db="EMBL/GenBank/DDBJ databases">
        <title>New molecular markers tilS and rpoB for phylogenetic and monitoring studies of the genus Thiothrix biodiversity.</title>
        <authorList>
            <person name="Ravin N.V."/>
            <person name="Smolyakov D."/>
            <person name="Markov N.D."/>
            <person name="Beletsky A.V."/>
            <person name="Mardanov A.V."/>
            <person name="Rudenko T.S."/>
            <person name="Grabovich M.Y."/>
        </authorList>
    </citation>
    <scope>NUCLEOTIDE SEQUENCE</scope>
    <source>
        <strain evidence="13">DNT52</strain>
        <strain evidence="12 14">H33</strain>
    </source>
</reference>
<dbReference type="InterPro" id="IPR000645">
    <property type="entry name" value="T2SS_GspN_CS"/>
</dbReference>
<dbReference type="RefSeq" id="WP_308135042.1">
    <property type="nucleotide sequence ID" value="NZ_CP133217.1"/>
</dbReference>
<keyword evidence="7" id="KW-0812">Transmembrane</keyword>
<comment type="similarity">
    <text evidence="2">Belongs to the GSP N family.</text>
</comment>
<organism evidence="13">
    <name type="scientific">Thiothrix subterranea</name>
    <dbReference type="NCBI Taxonomy" id="2735563"/>
    <lineage>
        <taxon>Bacteria</taxon>
        <taxon>Pseudomonadati</taxon>
        <taxon>Pseudomonadota</taxon>
        <taxon>Gammaproteobacteria</taxon>
        <taxon>Thiotrichales</taxon>
        <taxon>Thiotrichaceae</taxon>
        <taxon>Thiothrix</taxon>
    </lineage>
</organism>
<evidence type="ECO:0000256" key="2">
    <source>
        <dbReference type="ARBA" id="ARBA00007208"/>
    </source>
</evidence>
<name>A0AA51MP36_9GAMM</name>
<evidence type="ECO:0000256" key="5">
    <source>
        <dbReference type="ARBA" id="ARBA00022475"/>
    </source>
</evidence>
<evidence type="ECO:0000313" key="12">
    <source>
        <dbReference type="EMBL" id="MDQ5769125.1"/>
    </source>
</evidence>
<protein>
    <recommendedName>
        <fullName evidence="3">Type II secretion system protein N</fullName>
    </recommendedName>
    <alternativeName>
        <fullName evidence="10">General secretion pathway protein N</fullName>
    </alternativeName>
</protein>
<keyword evidence="9" id="KW-0472">Membrane</keyword>